<accession>A0A132B6N4</accession>
<sequence>MNKPTAKPPRRQSCDRCHAQKLRCSRQGTGSGDRCTRCSRQNAECVYSTSLPKGRPSAHRLQLAGASAGAGNGNVKSSRSEGESRIKEGANGTENENGTASVSIATSTETTAIVDIGGHEIQAELDCITSSNTHGNDSDNITISLVQSPENLTPPSITERNRHYPPIPPPITTTWEREHGLLTAPFSSPGTNISFGDGDAGPWDSEPYYWSDWVGSDLSVSGRPLSALTPPSTSHGTSLAGHPCTDTVSPAAAAPTPNIFNPNSTSSNYDSHGHSAHSGHGRGDYGSIPTTQGCITQLSELLTRLSSAFAAAQQELIPGSPSLVINTAFDSLAALLVSPTVVLPGADQASDAVRDTFSASQRLLEILHHLQDLQLGEEGGKMDVDSPCLPAPPPTPPPRSPPSGEQFSQRTRSQHSDTVVHHLVLACHSLLLNIYGPLLAALQHDALASDSDGVLAPSLVDMRLILLVQLCSYFIDRLHEGVSGLCLQTTVDLEAEIQQKLLRLRRTLHI</sequence>
<dbReference type="RefSeq" id="XP_018061899.1">
    <property type="nucleotide sequence ID" value="XM_018206971.1"/>
</dbReference>
<dbReference type="Proteomes" id="UP000070700">
    <property type="component" value="Unassembled WGS sequence"/>
</dbReference>
<feature type="compositionally biased region" description="Basic and acidic residues" evidence="2">
    <location>
        <begin position="78"/>
        <end position="88"/>
    </location>
</feature>
<dbReference type="PROSITE" id="PS50048">
    <property type="entry name" value="ZN2_CY6_FUNGAL_2"/>
    <property type="match status" value="1"/>
</dbReference>
<dbReference type="InParanoid" id="A0A132B6N4"/>
<feature type="region of interest" description="Disordered" evidence="2">
    <location>
        <begin position="65"/>
        <end position="100"/>
    </location>
</feature>
<dbReference type="SMART" id="SM00066">
    <property type="entry name" value="GAL4"/>
    <property type="match status" value="1"/>
</dbReference>
<keyword evidence="5" id="KW-1185">Reference proteome</keyword>
<dbReference type="InterPro" id="IPR001138">
    <property type="entry name" value="Zn2Cys6_DnaBD"/>
</dbReference>
<feature type="region of interest" description="Disordered" evidence="2">
    <location>
        <begin position="381"/>
        <end position="412"/>
    </location>
</feature>
<dbReference type="OrthoDB" id="4222821at2759"/>
<dbReference type="GO" id="GO:0008270">
    <property type="term" value="F:zinc ion binding"/>
    <property type="evidence" value="ECO:0007669"/>
    <property type="project" value="InterPro"/>
</dbReference>
<name>A0A132B6N4_MOLSC</name>
<protein>
    <recommendedName>
        <fullName evidence="3">Zn(2)-C6 fungal-type domain-containing protein</fullName>
    </recommendedName>
</protein>
<evidence type="ECO:0000256" key="2">
    <source>
        <dbReference type="SAM" id="MobiDB-lite"/>
    </source>
</evidence>
<dbReference type="InterPro" id="IPR036864">
    <property type="entry name" value="Zn2-C6_fun-type_DNA-bd_sf"/>
</dbReference>
<feature type="compositionally biased region" description="Polar residues" evidence="2">
    <location>
        <begin position="258"/>
        <end position="270"/>
    </location>
</feature>
<reference evidence="4 5" key="1">
    <citation type="submission" date="2015-10" db="EMBL/GenBank/DDBJ databases">
        <title>Full genome of DAOMC 229536 Phialocephala scopiformis, a fungal endophyte of spruce producing the potent anti-insectan compound rugulosin.</title>
        <authorList>
            <consortium name="DOE Joint Genome Institute"/>
            <person name="Walker A.K."/>
            <person name="Frasz S.L."/>
            <person name="Seifert K.A."/>
            <person name="Miller J.D."/>
            <person name="Mondo S.J."/>
            <person name="Labutti K."/>
            <person name="Lipzen A."/>
            <person name="Dockter R."/>
            <person name="Kennedy M."/>
            <person name="Grigoriev I.V."/>
            <person name="Spatafora J.W."/>
        </authorList>
    </citation>
    <scope>NUCLEOTIDE SEQUENCE [LARGE SCALE GENOMIC DNA]</scope>
    <source>
        <strain evidence="4 5">CBS 120377</strain>
    </source>
</reference>
<feature type="compositionally biased region" description="Pro residues" evidence="2">
    <location>
        <begin position="389"/>
        <end position="401"/>
    </location>
</feature>
<keyword evidence="1" id="KW-0539">Nucleus</keyword>
<dbReference type="AlphaFoldDB" id="A0A132B6N4"/>
<evidence type="ECO:0000313" key="4">
    <source>
        <dbReference type="EMBL" id="KUJ07544.1"/>
    </source>
</evidence>
<evidence type="ECO:0000259" key="3">
    <source>
        <dbReference type="PROSITE" id="PS50048"/>
    </source>
</evidence>
<proteinExistence type="predicted"/>
<dbReference type="SUPFAM" id="SSF57701">
    <property type="entry name" value="Zn2/Cys6 DNA-binding domain"/>
    <property type="match status" value="1"/>
</dbReference>
<organism evidence="4 5">
    <name type="scientific">Mollisia scopiformis</name>
    <name type="common">Conifer needle endophyte fungus</name>
    <name type="synonym">Phialocephala scopiformis</name>
    <dbReference type="NCBI Taxonomy" id="149040"/>
    <lineage>
        <taxon>Eukaryota</taxon>
        <taxon>Fungi</taxon>
        <taxon>Dikarya</taxon>
        <taxon>Ascomycota</taxon>
        <taxon>Pezizomycotina</taxon>
        <taxon>Leotiomycetes</taxon>
        <taxon>Helotiales</taxon>
        <taxon>Mollisiaceae</taxon>
        <taxon>Mollisia</taxon>
    </lineage>
</organism>
<feature type="region of interest" description="Disordered" evidence="2">
    <location>
        <begin position="225"/>
        <end position="285"/>
    </location>
</feature>
<dbReference type="Pfam" id="PF00172">
    <property type="entry name" value="Zn_clus"/>
    <property type="match status" value="1"/>
</dbReference>
<dbReference type="EMBL" id="KQ947439">
    <property type="protein sequence ID" value="KUJ07544.1"/>
    <property type="molecule type" value="Genomic_DNA"/>
</dbReference>
<evidence type="ECO:0000256" key="1">
    <source>
        <dbReference type="ARBA" id="ARBA00023242"/>
    </source>
</evidence>
<gene>
    <name evidence="4" type="ORF">LY89DRAFT_357007</name>
</gene>
<dbReference type="GO" id="GO:0000981">
    <property type="term" value="F:DNA-binding transcription factor activity, RNA polymerase II-specific"/>
    <property type="evidence" value="ECO:0007669"/>
    <property type="project" value="InterPro"/>
</dbReference>
<dbReference type="Gene3D" id="4.10.240.10">
    <property type="entry name" value="Zn(2)-C6 fungal-type DNA-binding domain"/>
    <property type="match status" value="1"/>
</dbReference>
<dbReference type="GeneID" id="28816697"/>
<evidence type="ECO:0000313" key="5">
    <source>
        <dbReference type="Proteomes" id="UP000070700"/>
    </source>
</evidence>
<dbReference type="KEGG" id="psco:LY89DRAFT_357007"/>
<feature type="domain" description="Zn(2)-C6 fungal-type" evidence="3">
    <location>
        <begin position="13"/>
        <end position="47"/>
    </location>
</feature>
<dbReference type="PROSITE" id="PS00463">
    <property type="entry name" value="ZN2_CY6_FUNGAL_1"/>
    <property type="match status" value="1"/>
</dbReference>
<dbReference type="CDD" id="cd00067">
    <property type="entry name" value="GAL4"/>
    <property type="match status" value="1"/>
</dbReference>